<gene>
    <name evidence="9" type="ORF">COX05_03300</name>
</gene>
<proteinExistence type="inferred from homology"/>
<accession>A0A2H0BFK2</accession>
<feature type="transmembrane region" description="Helical" evidence="7">
    <location>
        <begin position="104"/>
        <end position="130"/>
    </location>
</feature>
<keyword evidence="3" id="KW-0808">Transferase</keyword>
<dbReference type="Gene3D" id="3.40.50.720">
    <property type="entry name" value="NAD(P)-binding Rossmann-like Domain"/>
    <property type="match status" value="1"/>
</dbReference>
<dbReference type="Pfam" id="PF13727">
    <property type="entry name" value="CoA_binding_3"/>
    <property type="match status" value="1"/>
</dbReference>
<comment type="caution">
    <text evidence="9">The sequence shown here is derived from an EMBL/GenBank/DDBJ whole genome shotgun (WGS) entry which is preliminary data.</text>
</comment>
<keyword evidence="4 7" id="KW-0812">Transmembrane</keyword>
<sequence length="483" mass="54423">MRRSKLLLGIITLVTDYVLVVLSYVVSYYVREKFGDVMLIPFMQFVPFALMAGFLYISVFAYFGLYKQELVIDRYSDVFRIVFGSLLTGAFVGSVIYFSRTFDYSRLVLGFSALFSVVFLLIGRGVMVVIERVIRSRGFARENVVIVGAQPHIDRVKASLEAVGENIYNIKAIYITQPSSKDSLIDPGLPEWTYNFDSLEKYLIDEVVHVVIIADPAISDSTSLEIFTVCEGRGIAFMFVPNVLDLATAHVKTHEFAATPLIELSPSLLDGWMLAFKRLLDVFISVVSLIFLSPLMACTAIAIHLDSKGPVLFRHRRVGRNGLEFDLIKFRSMSMFEKDGKFVHASQDEKTEKLKEEQPNYKLAKDPRVTKVGSFIRRTSIDELPQLINVLKGEISIVGPRAYVVKELQTQQNSFPQTKALVRRLLTVKPGITGLWQVSGRSNVDFTERVSMDAYYATHASVWLDIKILFRTIPVVLKGSGAM</sequence>
<dbReference type="InterPro" id="IPR003362">
    <property type="entry name" value="Bact_transf"/>
</dbReference>
<keyword evidence="5 7" id="KW-1133">Transmembrane helix</keyword>
<evidence type="ECO:0000313" key="10">
    <source>
        <dbReference type="Proteomes" id="UP000228495"/>
    </source>
</evidence>
<reference evidence="9 10" key="1">
    <citation type="submission" date="2017-09" db="EMBL/GenBank/DDBJ databases">
        <title>Depth-based differentiation of microbial function through sediment-hosted aquifers and enrichment of novel symbionts in the deep terrestrial subsurface.</title>
        <authorList>
            <person name="Probst A.J."/>
            <person name="Ladd B."/>
            <person name="Jarett J.K."/>
            <person name="Geller-Mcgrath D.E."/>
            <person name="Sieber C.M."/>
            <person name="Emerson J.B."/>
            <person name="Anantharaman K."/>
            <person name="Thomas B.C."/>
            <person name="Malmstrom R."/>
            <person name="Stieglmeier M."/>
            <person name="Klingl A."/>
            <person name="Woyke T."/>
            <person name="Ryan C.M."/>
            <person name="Banfield J.F."/>
        </authorList>
    </citation>
    <scope>NUCLEOTIDE SEQUENCE [LARGE SCALE GENOMIC DNA]</scope>
    <source>
        <strain evidence="9">CG22_combo_CG10-13_8_21_14_all_39_12</strain>
    </source>
</reference>
<organism evidence="9 10">
    <name type="scientific">candidate division WWE3 bacterium CG22_combo_CG10-13_8_21_14_all_39_12</name>
    <dbReference type="NCBI Taxonomy" id="1975094"/>
    <lineage>
        <taxon>Bacteria</taxon>
        <taxon>Katanobacteria</taxon>
    </lineage>
</organism>
<evidence type="ECO:0000256" key="4">
    <source>
        <dbReference type="ARBA" id="ARBA00022692"/>
    </source>
</evidence>
<dbReference type="EMBL" id="PCSU01000056">
    <property type="protein sequence ID" value="PIP56404.1"/>
    <property type="molecule type" value="Genomic_DNA"/>
</dbReference>
<dbReference type="AlphaFoldDB" id="A0A2H0BFK2"/>
<evidence type="ECO:0000256" key="7">
    <source>
        <dbReference type="SAM" id="Phobius"/>
    </source>
</evidence>
<feature type="transmembrane region" description="Helical" evidence="7">
    <location>
        <begin position="78"/>
        <end position="98"/>
    </location>
</feature>
<evidence type="ECO:0000259" key="8">
    <source>
        <dbReference type="Pfam" id="PF02397"/>
    </source>
</evidence>
<dbReference type="Pfam" id="PF02397">
    <property type="entry name" value="Bac_transf"/>
    <property type="match status" value="1"/>
</dbReference>
<name>A0A2H0BFK2_UNCKA</name>
<dbReference type="PANTHER" id="PTHR30576">
    <property type="entry name" value="COLANIC BIOSYNTHESIS UDP-GLUCOSE LIPID CARRIER TRANSFERASE"/>
    <property type="match status" value="1"/>
</dbReference>
<feature type="domain" description="Bacterial sugar transferase" evidence="8">
    <location>
        <begin position="277"/>
        <end position="478"/>
    </location>
</feature>
<keyword evidence="6 7" id="KW-0472">Membrane</keyword>
<comment type="similarity">
    <text evidence="2">Belongs to the bacterial sugar transferase family.</text>
</comment>
<protein>
    <recommendedName>
        <fullName evidence="8">Bacterial sugar transferase domain-containing protein</fullName>
    </recommendedName>
</protein>
<comment type="subcellular location">
    <subcellularLocation>
        <location evidence="1">Membrane</location>
        <topology evidence="1">Multi-pass membrane protein</topology>
    </subcellularLocation>
</comment>
<evidence type="ECO:0000256" key="2">
    <source>
        <dbReference type="ARBA" id="ARBA00006464"/>
    </source>
</evidence>
<dbReference type="GO" id="GO:0016020">
    <property type="term" value="C:membrane"/>
    <property type="evidence" value="ECO:0007669"/>
    <property type="project" value="UniProtKB-SubCell"/>
</dbReference>
<feature type="transmembrane region" description="Helical" evidence="7">
    <location>
        <begin position="42"/>
        <end position="66"/>
    </location>
</feature>
<evidence type="ECO:0000256" key="1">
    <source>
        <dbReference type="ARBA" id="ARBA00004141"/>
    </source>
</evidence>
<evidence type="ECO:0000256" key="5">
    <source>
        <dbReference type="ARBA" id="ARBA00022989"/>
    </source>
</evidence>
<evidence type="ECO:0000256" key="3">
    <source>
        <dbReference type="ARBA" id="ARBA00022679"/>
    </source>
</evidence>
<feature type="transmembrane region" description="Helical" evidence="7">
    <location>
        <begin position="282"/>
        <end position="305"/>
    </location>
</feature>
<dbReference type="NCBIfam" id="TIGR03025">
    <property type="entry name" value="EPS_sugtrans"/>
    <property type="match status" value="1"/>
</dbReference>
<dbReference type="GO" id="GO:0016780">
    <property type="term" value="F:phosphotransferase activity, for other substituted phosphate groups"/>
    <property type="evidence" value="ECO:0007669"/>
    <property type="project" value="TreeGrafter"/>
</dbReference>
<dbReference type="Proteomes" id="UP000228495">
    <property type="component" value="Unassembled WGS sequence"/>
</dbReference>
<dbReference type="PANTHER" id="PTHR30576:SF10">
    <property type="entry name" value="SLL5057 PROTEIN"/>
    <property type="match status" value="1"/>
</dbReference>
<evidence type="ECO:0000256" key="6">
    <source>
        <dbReference type="ARBA" id="ARBA00023136"/>
    </source>
</evidence>
<dbReference type="InterPro" id="IPR017475">
    <property type="entry name" value="EPS_sugar_tfrase"/>
</dbReference>
<feature type="transmembrane region" description="Helical" evidence="7">
    <location>
        <begin position="7"/>
        <end position="30"/>
    </location>
</feature>
<evidence type="ECO:0000313" key="9">
    <source>
        <dbReference type="EMBL" id="PIP56404.1"/>
    </source>
</evidence>